<evidence type="ECO:0000313" key="2">
    <source>
        <dbReference type="Proteomes" id="UP001480595"/>
    </source>
</evidence>
<dbReference type="EMBL" id="JAQQWL010000006">
    <property type="protein sequence ID" value="KAK8069112.1"/>
    <property type="molecule type" value="Genomic_DNA"/>
</dbReference>
<proteinExistence type="predicted"/>
<gene>
    <name evidence="1" type="ORF">PG994_005728</name>
</gene>
<keyword evidence="2" id="KW-1185">Reference proteome</keyword>
<accession>A0ABR1VE24</accession>
<sequence>MYCPCISRIRHRPEPEDYKAWWQLYRKKWRGLRTVRKLDENSKPSDLSSPLTAEDFDTIIGHCAAITNLDAAVFALY</sequence>
<dbReference type="RefSeq" id="XP_066716406.1">
    <property type="nucleotide sequence ID" value="XM_066857137.1"/>
</dbReference>
<reference evidence="1 2" key="1">
    <citation type="submission" date="2023-01" db="EMBL/GenBank/DDBJ databases">
        <title>Analysis of 21 Apiospora genomes using comparative genomics revels a genus with tremendous synthesis potential of carbohydrate active enzymes and secondary metabolites.</title>
        <authorList>
            <person name="Sorensen T."/>
        </authorList>
    </citation>
    <scope>NUCLEOTIDE SEQUENCE [LARGE SCALE GENOMIC DNA]</scope>
    <source>
        <strain evidence="1 2">CBS 135458</strain>
    </source>
</reference>
<evidence type="ECO:0000313" key="1">
    <source>
        <dbReference type="EMBL" id="KAK8069112.1"/>
    </source>
</evidence>
<comment type="caution">
    <text evidence="1">The sequence shown here is derived from an EMBL/GenBank/DDBJ whole genome shotgun (WGS) entry which is preliminary data.</text>
</comment>
<protein>
    <submittedName>
        <fullName evidence="1">Uncharacterized protein</fullName>
    </submittedName>
</protein>
<dbReference type="Proteomes" id="UP001480595">
    <property type="component" value="Unassembled WGS sequence"/>
</dbReference>
<name>A0ABR1VE24_9PEZI</name>
<dbReference type="GeneID" id="92090200"/>
<organism evidence="1 2">
    <name type="scientific">Apiospora phragmitis</name>
    <dbReference type="NCBI Taxonomy" id="2905665"/>
    <lineage>
        <taxon>Eukaryota</taxon>
        <taxon>Fungi</taxon>
        <taxon>Dikarya</taxon>
        <taxon>Ascomycota</taxon>
        <taxon>Pezizomycotina</taxon>
        <taxon>Sordariomycetes</taxon>
        <taxon>Xylariomycetidae</taxon>
        <taxon>Amphisphaeriales</taxon>
        <taxon>Apiosporaceae</taxon>
        <taxon>Apiospora</taxon>
    </lineage>
</organism>